<dbReference type="Pfam" id="PF25137">
    <property type="entry name" value="ADH_Fe_C"/>
    <property type="match status" value="1"/>
</dbReference>
<evidence type="ECO:0000259" key="3">
    <source>
        <dbReference type="Pfam" id="PF00465"/>
    </source>
</evidence>
<evidence type="ECO:0000259" key="4">
    <source>
        <dbReference type="Pfam" id="PF25137"/>
    </source>
</evidence>
<dbReference type="InterPro" id="IPR044731">
    <property type="entry name" value="BDH-like"/>
</dbReference>
<feature type="domain" description="Alcohol dehydrogenase iron-type/glycerol dehydrogenase GldA" evidence="3">
    <location>
        <begin position="9"/>
        <end position="176"/>
    </location>
</feature>
<dbReference type="Proteomes" id="UP000260862">
    <property type="component" value="Unassembled WGS sequence"/>
</dbReference>
<evidence type="ECO:0000313" key="6">
    <source>
        <dbReference type="EMBL" id="RGS09313.1"/>
    </source>
</evidence>
<gene>
    <name evidence="6" type="ORF">DWY14_03435</name>
    <name evidence="7" type="ORF">DWZ34_16335</name>
    <name evidence="5" type="ORF">DXD04_07115</name>
</gene>
<dbReference type="GO" id="GO:0008106">
    <property type="term" value="F:alcohol dehydrogenase (NADP+) activity"/>
    <property type="evidence" value="ECO:0007669"/>
    <property type="project" value="TreeGrafter"/>
</dbReference>
<dbReference type="SUPFAM" id="SSF56796">
    <property type="entry name" value="Dehydroquinate synthase-like"/>
    <property type="match status" value="1"/>
</dbReference>
<evidence type="ECO:0000313" key="5">
    <source>
        <dbReference type="EMBL" id="RGK56277.1"/>
    </source>
</evidence>
<dbReference type="Proteomes" id="UP000285750">
    <property type="component" value="Unassembled WGS sequence"/>
</dbReference>
<dbReference type="Pfam" id="PF00465">
    <property type="entry name" value="Fe-ADH"/>
    <property type="match status" value="1"/>
</dbReference>
<reference evidence="8 9" key="1">
    <citation type="submission" date="2018-08" db="EMBL/GenBank/DDBJ databases">
        <title>A genome reference for cultivated species of the human gut microbiota.</title>
        <authorList>
            <person name="Zou Y."/>
            <person name="Xue W."/>
            <person name="Luo G."/>
        </authorList>
    </citation>
    <scope>NUCLEOTIDE SEQUENCE [LARGE SCALE GENOMIC DNA]</scope>
    <source>
        <strain evidence="6 10">AF24-16AC</strain>
        <strain evidence="7 9">AF31-28B-AC</strain>
        <strain evidence="5 8">TF10-3AC</strain>
    </source>
</reference>
<dbReference type="EMBL" id="QRUY01000005">
    <property type="protein sequence ID" value="RGS09313.1"/>
    <property type="molecule type" value="Genomic_DNA"/>
</dbReference>
<dbReference type="PANTHER" id="PTHR43633:SF1">
    <property type="entry name" value="ALCOHOL DEHYDROGENASE YQHD"/>
    <property type="match status" value="1"/>
</dbReference>
<evidence type="ECO:0000313" key="8">
    <source>
        <dbReference type="Proteomes" id="UP000260862"/>
    </source>
</evidence>
<dbReference type="AlphaFoldDB" id="A0A3E4N2S9"/>
<dbReference type="FunFam" id="3.40.50.1970:FF:000003">
    <property type="entry name" value="Alcohol dehydrogenase, iron-containing"/>
    <property type="match status" value="1"/>
</dbReference>
<dbReference type="GO" id="GO:0046872">
    <property type="term" value="F:metal ion binding"/>
    <property type="evidence" value="ECO:0007669"/>
    <property type="project" value="InterPro"/>
</dbReference>
<dbReference type="Proteomes" id="UP000285109">
    <property type="component" value="Unassembled WGS sequence"/>
</dbReference>
<proteinExistence type="inferred from homology"/>
<evidence type="ECO:0000313" key="7">
    <source>
        <dbReference type="EMBL" id="RHM92062.1"/>
    </source>
</evidence>
<protein>
    <submittedName>
        <fullName evidence="5">Iron-containing alcohol dehydrogenase</fullName>
    </submittedName>
</protein>
<dbReference type="CDD" id="cd08187">
    <property type="entry name" value="BDH"/>
    <property type="match status" value="1"/>
</dbReference>
<dbReference type="GO" id="GO:0005829">
    <property type="term" value="C:cytosol"/>
    <property type="evidence" value="ECO:0007669"/>
    <property type="project" value="TreeGrafter"/>
</dbReference>
<dbReference type="GO" id="GO:1990362">
    <property type="term" value="F:butanol dehydrogenase (NAD+) activity"/>
    <property type="evidence" value="ECO:0007669"/>
    <property type="project" value="InterPro"/>
</dbReference>
<accession>A0A3E4N2S9</accession>
<dbReference type="GO" id="GO:1990002">
    <property type="term" value="F:methylglyoxal reductase (NADPH) (acetol producing) activity"/>
    <property type="evidence" value="ECO:0007669"/>
    <property type="project" value="TreeGrafter"/>
</dbReference>
<sequence>MKNFDYQTPTRLIFGRDVVAGLPEVMRPFGRRILLTYGGGSIKRIGLYDRVKELLKDFEIFELGGIEPNPKYSTSVVEGVRICKEQQIDVILSVGGGSVLDCSKAIAGGAKYDGETWDLIIGKAPTLAALPIVDILTLAATGSEYDAGGVISRTETNDKVAYIDPHLFPACSFLDPTYTFTVNAKHTAAGVADAINHVMEQYFTHASNSVADGFCETLVKTLMKYAPIALEKPDDYEARAEIMYACTFGCNGLLALGTGGSPWPMHGIEHALSGYYDITHGEGLAIITPHWMRHVLNERTQERIVKFGVNVFGLAADQAPSEIAEQTIARTAQFFKSLGMPMTLREVGIDDSRLEEMAHHIAVNEGLDAPGTFAPLNEQDILSILKAAL</sequence>
<comment type="caution">
    <text evidence="5">The sequence shown here is derived from an EMBL/GenBank/DDBJ whole genome shotgun (WGS) entry which is preliminary data.</text>
</comment>
<comment type="similarity">
    <text evidence="1">Belongs to the iron-containing alcohol dehydrogenase family.</text>
</comment>
<evidence type="ECO:0000313" key="10">
    <source>
        <dbReference type="Proteomes" id="UP000285750"/>
    </source>
</evidence>
<dbReference type="PANTHER" id="PTHR43633">
    <property type="entry name" value="ALCOHOL DEHYDROGENASE YQHD"/>
    <property type="match status" value="1"/>
</dbReference>
<keyword evidence="8" id="KW-1185">Reference proteome</keyword>
<organism evidence="5 8">
    <name type="scientific">Phocaeicola plebeius</name>
    <dbReference type="NCBI Taxonomy" id="310297"/>
    <lineage>
        <taxon>Bacteria</taxon>
        <taxon>Pseudomonadati</taxon>
        <taxon>Bacteroidota</taxon>
        <taxon>Bacteroidia</taxon>
        <taxon>Bacteroidales</taxon>
        <taxon>Bacteroidaceae</taxon>
        <taxon>Phocaeicola</taxon>
    </lineage>
</organism>
<keyword evidence="2" id="KW-0560">Oxidoreductase</keyword>
<evidence type="ECO:0000256" key="2">
    <source>
        <dbReference type="ARBA" id="ARBA00023002"/>
    </source>
</evidence>
<name>A0A3E4N2S9_9BACT</name>
<dbReference type="Gene3D" id="1.20.1090.10">
    <property type="entry name" value="Dehydroquinate synthase-like - alpha domain"/>
    <property type="match status" value="1"/>
</dbReference>
<dbReference type="InterPro" id="IPR001670">
    <property type="entry name" value="ADH_Fe/GldA"/>
</dbReference>
<feature type="domain" description="Fe-containing alcohol dehydrogenase-like C-terminal" evidence="4">
    <location>
        <begin position="187"/>
        <end position="389"/>
    </location>
</feature>
<dbReference type="InterPro" id="IPR056798">
    <property type="entry name" value="ADH_Fe_C"/>
</dbReference>
<dbReference type="EMBL" id="QSQT01000011">
    <property type="protein sequence ID" value="RGK56277.1"/>
    <property type="molecule type" value="Genomic_DNA"/>
</dbReference>
<dbReference type="EMBL" id="QRQK01000047">
    <property type="protein sequence ID" value="RHM92062.1"/>
    <property type="molecule type" value="Genomic_DNA"/>
</dbReference>
<evidence type="ECO:0000256" key="1">
    <source>
        <dbReference type="ARBA" id="ARBA00007358"/>
    </source>
</evidence>
<evidence type="ECO:0000313" key="9">
    <source>
        <dbReference type="Proteomes" id="UP000285109"/>
    </source>
</evidence>
<dbReference type="RefSeq" id="WP_117672138.1">
    <property type="nucleotide sequence ID" value="NZ_CABOGR010000011.1"/>
</dbReference>
<dbReference type="Gene3D" id="3.40.50.1970">
    <property type="match status" value="1"/>
</dbReference>